<feature type="transmembrane region" description="Helical" evidence="1">
    <location>
        <begin position="109"/>
        <end position="130"/>
    </location>
</feature>
<accession>A0ABV3ZJB9</accession>
<evidence type="ECO:0000256" key="1">
    <source>
        <dbReference type="SAM" id="Phobius"/>
    </source>
</evidence>
<name>A0ABV3ZJB9_9BACT</name>
<evidence type="ECO:0000313" key="3">
    <source>
        <dbReference type="Proteomes" id="UP001560573"/>
    </source>
</evidence>
<comment type="caution">
    <text evidence="2">The sequence shown here is derived from an EMBL/GenBank/DDBJ whole genome shotgun (WGS) entry which is preliminary data.</text>
</comment>
<feature type="transmembrane region" description="Helical" evidence="1">
    <location>
        <begin position="194"/>
        <end position="216"/>
    </location>
</feature>
<feature type="transmembrane region" description="Helical" evidence="1">
    <location>
        <begin position="371"/>
        <end position="391"/>
    </location>
</feature>
<keyword evidence="1" id="KW-1133">Transmembrane helix</keyword>
<dbReference type="RefSeq" id="WP_369331353.1">
    <property type="nucleotide sequence ID" value="NZ_JAULBC010000007.1"/>
</dbReference>
<protein>
    <recommendedName>
        <fullName evidence="4">O-antigen ligase domain-containing protein</fullName>
    </recommendedName>
</protein>
<keyword evidence="3" id="KW-1185">Reference proteome</keyword>
<feature type="transmembrane region" description="Helical" evidence="1">
    <location>
        <begin position="427"/>
        <end position="443"/>
    </location>
</feature>
<evidence type="ECO:0000313" key="2">
    <source>
        <dbReference type="EMBL" id="MEX6689947.1"/>
    </source>
</evidence>
<keyword evidence="1" id="KW-0472">Membrane</keyword>
<organism evidence="2 3">
    <name type="scientific">Danxiaibacter flavus</name>
    <dbReference type="NCBI Taxonomy" id="3049108"/>
    <lineage>
        <taxon>Bacteria</taxon>
        <taxon>Pseudomonadati</taxon>
        <taxon>Bacteroidota</taxon>
        <taxon>Chitinophagia</taxon>
        <taxon>Chitinophagales</taxon>
        <taxon>Chitinophagaceae</taxon>
        <taxon>Danxiaibacter</taxon>
    </lineage>
</organism>
<feature type="transmembrane region" description="Helical" evidence="1">
    <location>
        <begin position="266"/>
        <end position="284"/>
    </location>
</feature>
<dbReference type="Proteomes" id="UP001560573">
    <property type="component" value="Unassembled WGS sequence"/>
</dbReference>
<proteinExistence type="predicted"/>
<feature type="transmembrane region" description="Helical" evidence="1">
    <location>
        <begin position="142"/>
        <end position="161"/>
    </location>
</feature>
<feature type="transmembrane region" description="Helical" evidence="1">
    <location>
        <begin position="223"/>
        <end position="239"/>
    </location>
</feature>
<evidence type="ECO:0008006" key="4">
    <source>
        <dbReference type="Google" id="ProtNLM"/>
    </source>
</evidence>
<gene>
    <name evidence="2" type="ORF">QTN47_20735</name>
</gene>
<feature type="transmembrane region" description="Helical" evidence="1">
    <location>
        <begin position="83"/>
        <end position="103"/>
    </location>
</feature>
<keyword evidence="1" id="KW-0812">Transmembrane</keyword>
<dbReference type="EMBL" id="JAULBC010000007">
    <property type="protein sequence ID" value="MEX6689947.1"/>
    <property type="molecule type" value="Genomic_DNA"/>
</dbReference>
<sequence>MYIVAHKKTKGAGFIPGTLPRDENAAIISAVKKAIWLYYLLLIFEGALRKWILPPLATPLLLVRDPVACYLIFMVWHHKLVRLSPSVAVVSFIGIAAIYSAVFMGHGNLWVALFGARIMLLHFPVIFIIAQILTRKDIIQMGIVTMWISIPMALLIASQFYSPQSAWINRGLGGDINGAGFDGAMGYFRPPGTFSFTNGITLFYGFDACFLFYFLLNQKEVNKLLLAGATLALLAAIPLSISRGLFFQVLTCTAFTLMAISRKPQYIGRILLAALIGTLALLLLNKASFFQTATAAFTDRFTTASEHEGGLHGTLNDRFLGGLILQLSEAFNNPFFGYGIGMGTNAGSQLLVGNRSFLIAESEWGRLFGELGAVMGIIIIMVRLSICLKMLFGAYRKLATGDLLPWIMLSFSLIAIGQGGWAQPTSMGFSIICGGVALALVKREKEKKADIERPVRKINPQH</sequence>
<reference evidence="2 3" key="1">
    <citation type="submission" date="2023-07" db="EMBL/GenBank/DDBJ databases">
        <authorList>
            <person name="Lian W.-H."/>
        </authorList>
    </citation>
    <scope>NUCLEOTIDE SEQUENCE [LARGE SCALE GENOMIC DNA]</scope>
    <source>
        <strain evidence="2 3">SYSU DXS3180</strain>
    </source>
</reference>